<name>A2FTR2_TRIV3</name>
<dbReference type="VEuPathDB" id="TrichDB:TVAG_327100"/>
<organism evidence="1 2">
    <name type="scientific">Trichomonas vaginalis (strain ATCC PRA-98 / G3)</name>
    <dbReference type="NCBI Taxonomy" id="412133"/>
    <lineage>
        <taxon>Eukaryota</taxon>
        <taxon>Metamonada</taxon>
        <taxon>Parabasalia</taxon>
        <taxon>Trichomonadida</taxon>
        <taxon>Trichomonadidae</taxon>
        <taxon>Trichomonas</taxon>
    </lineage>
</organism>
<reference evidence="1" key="1">
    <citation type="submission" date="2006-10" db="EMBL/GenBank/DDBJ databases">
        <authorList>
            <person name="Amadeo P."/>
            <person name="Zhao Q."/>
            <person name="Wortman J."/>
            <person name="Fraser-Liggett C."/>
            <person name="Carlton J."/>
        </authorList>
    </citation>
    <scope>NUCLEOTIDE SEQUENCE</scope>
    <source>
        <strain evidence="1">G3</strain>
    </source>
</reference>
<evidence type="ECO:0000313" key="1">
    <source>
        <dbReference type="EMBL" id="EAX91701.1"/>
    </source>
</evidence>
<dbReference type="RefSeq" id="XP_001304631.1">
    <property type="nucleotide sequence ID" value="XM_001304630.1"/>
</dbReference>
<dbReference type="Proteomes" id="UP000001542">
    <property type="component" value="Unassembled WGS sequence"/>
</dbReference>
<evidence type="ECO:0000313" key="2">
    <source>
        <dbReference type="Proteomes" id="UP000001542"/>
    </source>
</evidence>
<accession>A2FTR2</accession>
<protein>
    <submittedName>
        <fullName evidence="1">Uncharacterized protein</fullName>
    </submittedName>
</protein>
<dbReference type="AlphaFoldDB" id="A2FTR2"/>
<reference evidence="1" key="2">
    <citation type="journal article" date="2007" name="Science">
        <title>Draft genome sequence of the sexually transmitted pathogen Trichomonas vaginalis.</title>
        <authorList>
            <person name="Carlton J.M."/>
            <person name="Hirt R.P."/>
            <person name="Silva J.C."/>
            <person name="Delcher A.L."/>
            <person name="Schatz M."/>
            <person name="Zhao Q."/>
            <person name="Wortman J.R."/>
            <person name="Bidwell S.L."/>
            <person name="Alsmark U.C.M."/>
            <person name="Besteiro S."/>
            <person name="Sicheritz-Ponten T."/>
            <person name="Noel C.J."/>
            <person name="Dacks J.B."/>
            <person name="Foster P.G."/>
            <person name="Simillion C."/>
            <person name="Van de Peer Y."/>
            <person name="Miranda-Saavedra D."/>
            <person name="Barton G.J."/>
            <person name="Westrop G.D."/>
            <person name="Mueller S."/>
            <person name="Dessi D."/>
            <person name="Fiori P.L."/>
            <person name="Ren Q."/>
            <person name="Paulsen I."/>
            <person name="Zhang H."/>
            <person name="Bastida-Corcuera F.D."/>
            <person name="Simoes-Barbosa A."/>
            <person name="Brown M.T."/>
            <person name="Hayes R.D."/>
            <person name="Mukherjee M."/>
            <person name="Okumura C.Y."/>
            <person name="Schneider R."/>
            <person name="Smith A.J."/>
            <person name="Vanacova S."/>
            <person name="Villalvazo M."/>
            <person name="Haas B.J."/>
            <person name="Pertea M."/>
            <person name="Feldblyum T.V."/>
            <person name="Utterback T.R."/>
            <person name="Shu C.L."/>
            <person name="Osoegawa K."/>
            <person name="de Jong P.J."/>
            <person name="Hrdy I."/>
            <person name="Horvathova L."/>
            <person name="Zubacova Z."/>
            <person name="Dolezal P."/>
            <person name="Malik S.B."/>
            <person name="Logsdon J.M. Jr."/>
            <person name="Henze K."/>
            <person name="Gupta A."/>
            <person name="Wang C.C."/>
            <person name="Dunne R.L."/>
            <person name="Upcroft J.A."/>
            <person name="Upcroft P."/>
            <person name="White O."/>
            <person name="Salzberg S.L."/>
            <person name="Tang P."/>
            <person name="Chiu C.-H."/>
            <person name="Lee Y.-S."/>
            <person name="Embley T.M."/>
            <person name="Coombs G.H."/>
            <person name="Mottram J.C."/>
            <person name="Tachezy J."/>
            <person name="Fraser-Liggett C.M."/>
            <person name="Johnson P.J."/>
        </authorList>
    </citation>
    <scope>NUCLEOTIDE SEQUENCE [LARGE SCALE GENOMIC DNA]</scope>
    <source>
        <strain evidence="1">G3</strain>
    </source>
</reference>
<keyword evidence="2" id="KW-1185">Reference proteome</keyword>
<proteinExistence type="predicted"/>
<sequence>MDLKVNHNDDDERNIPVSEEITMVQEEEDISTLNQEKLARFALIKQYIEKFVNNQCICCELLSEFKYEPEYQSLLNNINEECVLSNVHQFLEVFDKNTKENNALTKYWHLLLALFIQQIPLNVIEEYVIPYCNENYNKPGVGRLIMDLMNIDCIPSDVIVPIAFKLSGIEFVQAYITITFTYPHVLLNIPTFYQRLIEIDDPEILVAIRRKFTPQQIVEYGTQEFVLNKLSEERSWQAPGLKFLQFTAQDIGNFDEIGLKIFELSGSYRIWIKETMINYFHHFLHDFSNEFLAILEHNGFLPMIFDLTEGILTPQNLIKTLEILTYFLGRFKDHLINLYSEHMDILIDYATNSNDEDVTRLAENILKMMESITGESYI</sequence>
<dbReference type="VEuPathDB" id="TrichDB:TVAGG3_0165410"/>
<dbReference type="InParanoid" id="A2FTR2"/>
<dbReference type="KEGG" id="tva:4749403"/>
<gene>
    <name evidence="1" type="ORF">TVAG_327100</name>
</gene>
<dbReference type="EMBL" id="DS114016">
    <property type="protein sequence ID" value="EAX91701.1"/>
    <property type="molecule type" value="Genomic_DNA"/>
</dbReference>
<dbReference type="SMR" id="A2FTR2"/>